<dbReference type="SUPFAM" id="SSF46894">
    <property type="entry name" value="C-terminal effector domain of the bipartite response regulators"/>
    <property type="match status" value="1"/>
</dbReference>
<dbReference type="InterPro" id="IPR005143">
    <property type="entry name" value="TF_LuxR_autoind-bd_dom"/>
</dbReference>
<dbReference type="AlphaFoldDB" id="A0A6I4T3H4"/>
<organism evidence="5 6">
    <name type="scientific">Croceibacterium salegens</name>
    <dbReference type="NCBI Taxonomy" id="1737568"/>
    <lineage>
        <taxon>Bacteria</taxon>
        <taxon>Pseudomonadati</taxon>
        <taxon>Pseudomonadota</taxon>
        <taxon>Alphaproteobacteria</taxon>
        <taxon>Sphingomonadales</taxon>
        <taxon>Erythrobacteraceae</taxon>
        <taxon>Croceibacterium</taxon>
    </lineage>
</organism>
<dbReference type="InterPro" id="IPR000792">
    <property type="entry name" value="Tscrpt_reg_LuxR_C"/>
</dbReference>
<feature type="domain" description="HTH luxR-type" evidence="4">
    <location>
        <begin position="179"/>
        <end position="244"/>
    </location>
</feature>
<keyword evidence="2" id="KW-0238">DNA-binding</keyword>
<gene>
    <name evidence="5" type="ORF">GRI89_17345</name>
</gene>
<sequence>MLPSLGSLMEFDQDEFGARLRALVQGTTVVQLRTMTMDVFAMLGLTKAYFLAPLTRDARVGRNLGNVGFAAAWERQYRERLHKTDPFPSIALRHTGAIIWPGILEHEKIDAAGKRYLEIAARYGMARGIGTACYGPNGRAGFVGASLPRSLPLSEDLMRVRFNVTAQLSFQRYCSLVRVDEEAHRLSNRELDVLQLISQGKSNSVIAELLGISPSSVDVYVRRIFAKLGVADRTSASLKAFSNGLIVTVH</sequence>
<proteinExistence type="predicted"/>
<evidence type="ECO:0000256" key="1">
    <source>
        <dbReference type="ARBA" id="ARBA00023015"/>
    </source>
</evidence>
<dbReference type="InterPro" id="IPR036693">
    <property type="entry name" value="TF_LuxR_autoind-bd_dom_sf"/>
</dbReference>
<dbReference type="InterPro" id="IPR036388">
    <property type="entry name" value="WH-like_DNA-bd_sf"/>
</dbReference>
<dbReference type="Pfam" id="PF00196">
    <property type="entry name" value="GerE"/>
    <property type="match status" value="1"/>
</dbReference>
<dbReference type="PANTHER" id="PTHR44688">
    <property type="entry name" value="DNA-BINDING TRANSCRIPTIONAL ACTIVATOR DEVR_DOSR"/>
    <property type="match status" value="1"/>
</dbReference>
<comment type="caution">
    <text evidence="5">The sequence shown here is derived from an EMBL/GenBank/DDBJ whole genome shotgun (WGS) entry which is preliminary data.</text>
</comment>
<dbReference type="SMART" id="SM00421">
    <property type="entry name" value="HTH_LUXR"/>
    <property type="match status" value="1"/>
</dbReference>
<dbReference type="PROSITE" id="PS50043">
    <property type="entry name" value="HTH_LUXR_2"/>
    <property type="match status" value="1"/>
</dbReference>
<dbReference type="GO" id="GO:0006355">
    <property type="term" value="P:regulation of DNA-templated transcription"/>
    <property type="evidence" value="ECO:0007669"/>
    <property type="project" value="InterPro"/>
</dbReference>
<dbReference type="InterPro" id="IPR016032">
    <property type="entry name" value="Sig_transdc_resp-reg_C-effctor"/>
</dbReference>
<dbReference type="EMBL" id="WTYM01000062">
    <property type="protein sequence ID" value="MXO61312.1"/>
    <property type="molecule type" value="Genomic_DNA"/>
</dbReference>
<dbReference type="Gene3D" id="1.10.10.10">
    <property type="entry name" value="Winged helix-like DNA-binding domain superfamily/Winged helix DNA-binding domain"/>
    <property type="match status" value="1"/>
</dbReference>
<evidence type="ECO:0000313" key="5">
    <source>
        <dbReference type="EMBL" id="MXO61312.1"/>
    </source>
</evidence>
<evidence type="ECO:0000259" key="4">
    <source>
        <dbReference type="PROSITE" id="PS50043"/>
    </source>
</evidence>
<keyword evidence="3" id="KW-0804">Transcription</keyword>
<dbReference type="Pfam" id="PF03472">
    <property type="entry name" value="Autoind_bind"/>
    <property type="match status" value="1"/>
</dbReference>
<keyword evidence="6" id="KW-1185">Reference proteome</keyword>
<evidence type="ECO:0000313" key="6">
    <source>
        <dbReference type="Proteomes" id="UP000433652"/>
    </source>
</evidence>
<dbReference type="PROSITE" id="PS00622">
    <property type="entry name" value="HTH_LUXR_1"/>
    <property type="match status" value="1"/>
</dbReference>
<dbReference type="Gene3D" id="3.30.450.80">
    <property type="entry name" value="Transcription factor LuxR-like, autoinducer-binding domain"/>
    <property type="match status" value="1"/>
</dbReference>
<dbReference type="SUPFAM" id="SSF75516">
    <property type="entry name" value="Pheromone-binding domain of LuxR-like quorum-sensing transcription factors"/>
    <property type="match status" value="1"/>
</dbReference>
<evidence type="ECO:0000256" key="3">
    <source>
        <dbReference type="ARBA" id="ARBA00023163"/>
    </source>
</evidence>
<dbReference type="PANTHER" id="PTHR44688:SF16">
    <property type="entry name" value="DNA-BINDING TRANSCRIPTIONAL ACTIVATOR DEVR_DOSR"/>
    <property type="match status" value="1"/>
</dbReference>
<keyword evidence="1" id="KW-0805">Transcription regulation</keyword>
<dbReference type="Proteomes" id="UP000433652">
    <property type="component" value="Unassembled WGS sequence"/>
</dbReference>
<protein>
    <recommendedName>
        <fullName evidence="4">HTH luxR-type domain-containing protein</fullName>
    </recommendedName>
</protein>
<dbReference type="CDD" id="cd06170">
    <property type="entry name" value="LuxR_C_like"/>
    <property type="match status" value="1"/>
</dbReference>
<accession>A0A6I4T3H4</accession>
<reference evidence="5 6" key="1">
    <citation type="submission" date="2019-12" db="EMBL/GenBank/DDBJ databases">
        <title>Genomic-based taxomic classification of the family Erythrobacteraceae.</title>
        <authorList>
            <person name="Xu L."/>
        </authorList>
    </citation>
    <scope>NUCLEOTIDE SEQUENCE [LARGE SCALE GENOMIC DNA]</scope>
    <source>
        <strain evidence="5 6">MCCC 1K01500</strain>
    </source>
</reference>
<evidence type="ECO:0000256" key="2">
    <source>
        <dbReference type="ARBA" id="ARBA00023125"/>
    </source>
</evidence>
<name>A0A6I4T3H4_9SPHN</name>
<dbReference type="PRINTS" id="PR00038">
    <property type="entry name" value="HTHLUXR"/>
</dbReference>
<dbReference type="GO" id="GO:0003677">
    <property type="term" value="F:DNA binding"/>
    <property type="evidence" value="ECO:0007669"/>
    <property type="project" value="UniProtKB-KW"/>
</dbReference>